<gene>
    <name evidence="1" type="ORF">ALTATR162_LOCUS245</name>
</gene>
<evidence type="ECO:0000313" key="1">
    <source>
        <dbReference type="EMBL" id="CAG5137909.1"/>
    </source>
</evidence>
<name>A0A8J2HR39_9PLEO</name>
<reference evidence="1" key="1">
    <citation type="submission" date="2021-05" db="EMBL/GenBank/DDBJ databases">
        <authorList>
            <person name="Stam R."/>
        </authorList>
    </citation>
    <scope>NUCLEOTIDE SEQUENCE</scope>
    <source>
        <strain evidence="1">CS162</strain>
    </source>
</reference>
<sequence>MGISHHFLAHLTNAYGSKVVWTAFREHLDATEIGKTMRKAFGQPEPPSLVKKLPTMLYDFFRSVNPEPDPESQRHTWTHTHSLYATIGGFVVDTRDLGQDYLPEGRQRMTLALGGLAFIAGHDPYLIPNLSVSEITDKSKANMFTKMITCGQALWFGIQYLTRISQGLSISLLEINTAVHAACALALYFFFWWDKPLDVGEPTICTHDDIHPMAVFGTVSQMYLVDWSSIDMDDWDDHENLYSSSESEIAVSHPTVEHILLRPSKDSKFPSTDYLVYHGFVMNKNEDLSHLKARFNDLTKLDFDRFKLAAKADRKYGLRTVKSSRFLPVDQRTPKVFSDIF</sequence>
<organism evidence="1 2">
    <name type="scientific">Alternaria atra</name>
    <dbReference type="NCBI Taxonomy" id="119953"/>
    <lineage>
        <taxon>Eukaryota</taxon>
        <taxon>Fungi</taxon>
        <taxon>Dikarya</taxon>
        <taxon>Ascomycota</taxon>
        <taxon>Pezizomycotina</taxon>
        <taxon>Dothideomycetes</taxon>
        <taxon>Pleosporomycetidae</taxon>
        <taxon>Pleosporales</taxon>
        <taxon>Pleosporineae</taxon>
        <taxon>Pleosporaceae</taxon>
        <taxon>Alternaria</taxon>
        <taxon>Alternaria sect. Ulocladioides</taxon>
    </lineage>
</organism>
<accession>A0A8J2HR39</accession>
<dbReference type="OrthoDB" id="3695043at2759"/>
<dbReference type="PANTHER" id="PTHR35043:SF9">
    <property type="match status" value="1"/>
</dbReference>
<dbReference type="RefSeq" id="XP_043163773.1">
    <property type="nucleotide sequence ID" value="XM_043307838.1"/>
</dbReference>
<dbReference type="AlphaFoldDB" id="A0A8J2HR39"/>
<comment type="caution">
    <text evidence="1">The sequence shown here is derived from an EMBL/GenBank/DDBJ whole genome shotgun (WGS) entry which is preliminary data.</text>
</comment>
<keyword evidence="2" id="KW-1185">Reference proteome</keyword>
<protein>
    <submittedName>
        <fullName evidence="1">Uncharacterized protein</fullName>
    </submittedName>
</protein>
<dbReference type="GeneID" id="67013896"/>
<dbReference type="EMBL" id="CAJRGZ010000012">
    <property type="protein sequence ID" value="CAG5137909.1"/>
    <property type="molecule type" value="Genomic_DNA"/>
</dbReference>
<evidence type="ECO:0000313" key="2">
    <source>
        <dbReference type="Proteomes" id="UP000676310"/>
    </source>
</evidence>
<proteinExistence type="predicted"/>
<dbReference type="PANTHER" id="PTHR35043">
    <property type="entry name" value="TRANSCRIPTION FACTOR DOMAIN-CONTAINING PROTEIN"/>
    <property type="match status" value="1"/>
</dbReference>
<dbReference type="Proteomes" id="UP000676310">
    <property type="component" value="Unassembled WGS sequence"/>
</dbReference>